<evidence type="ECO:0000313" key="2">
    <source>
        <dbReference type="EMBL" id="KAG5184724.1"/>
    </source>
</evidence>
<organism evidence="2 3">
    <name type="scientific">Tribonema minus</name>
    <dbReference type="NCBI Taxonomy" id="303371"/>
    <lineage>
        <taxon>Eukaryota</taxon>
        <taxon>Sar</taxon>
        <taxon>Stramenopiles</taxon>
        <taxon>Ochrophyta</taxon>
        <taxon>PX clade</taxon>
        <taxon>Xanthophyceae</taxon>
        <taxon>Tribonematales</taxon>
        <taxon>Tribonemataceae</taxon>
        <taxon>Tribonema</taxon>
    </lineage>
</organism>
<name>A0A835Z1W1_9STRA</name>
<comment type="caution">
    <text evidence="2">The sequence shown here is derived from an EMBL/GenBank/DDBJ whole genome shotgun (WGS) entry which is preliminary data.</text>
</comment>
<feature type="compositionally biased region" description="Gly residues" evidence="1">
    <location>
        <begin position="29"/>
        <end position="44"/>
    </location>
</feature>
<feature type="region of interest" description="Disordered" evidence="1">
    <location>
        <begin position="1"/>
        <end position="163"/>
    </location>
</feature>
<dbReference type="AlphaFoldDB" id="A0A835Z1W1"/>
<accession>A0A835Z1W1</accession>
<evidence type="ECO:0000256" key="1">
    <source>
        <dbReference type="SAM" id="MobiDB-lite"/>
    </source>
</evidence>
<proteinExistence type="predicted"/>
<dbReference type="InterPro" id="IPR036770">
    <property type="entry name" value="Ankyrin_rpt-contain_sf"/>
</dbReference>
<feature type="compositionally biased region" description="Gly residues" evidence="1">
    <location>
        <begin position="84"/>
        <end position="100"/>
    </location>
</feature>
<evidence type="ECO:0000313" key="3">
    <source>
        <dbReference type="Proteomes" id="UP000664859"/>
    </source>
</evidence>
<dbReference type="Gene3D" id="1.25.40.20">
    <property type="entry name" value="Ankyrin repeat-containing domain"/>
    <property type="match status" value="1"/>
</dbReference>
<feature type="compositionally biased region" description="Low complexity" evidence="1">
    <location>
        <begin position="12"/>
        <end position="28"/>
    </location>
</feature>
<feature type="compositionally biased region" description="Low complexity" evidence="1">
    <location>
        <begin position="45"/>
        <end position="61"/>
    </location>
</feature>
<dbReference type="SUPFAM" id="SSF48403">
    <property type="entry name" value="Ankyrin repeat"/>
    <property type="match status" value="1"/>
</dbReference>
<sequence>MGIGVDHDAVYSPKGSPAASSTAGSSTRSGGGMLRAGAASGAGGPRFSLSSTTPSRLSRSTHVAFGTSASSARSAQTPSPVSSRGGGSNAGSGVARGGGVPSPRPASRLPLASSGTLGHSRRHHDLPPTVPSPGARSVGTRSTTSNCDGMLHFSPLPTPTPSEPDMSMMRREGSISHSVRSEPVRGLYRRKGSLESMGSEDSSTPDIHQACADGDFGMVLGYLDGGGEVDLRMKKGLATPLAVAARKGHANIVQ</sequence>
<feature type="compositionally biased region" description="Polar residues" evidence="1">
    <location>
        <begin position="67"/>
        <end position="80"/>
    </location>
</feature>
<dbReference type="EMBL" id="JAFCMP010000154">
    <property type="protein sequence ID" value="KAG5184724.1"/>
    <property type="molecule type" value="Genomic_DNA"/>
</dbReference>
<gene>
    <name evidence="2" type="ORF">JKP88DRAFT_255313</name>
</gene>
<feature type="non-terminal residue" evidence="2">
    <location>
        <position position="1"/>
    </location>
</feature>
<protein>
    <submittedName>
        <fullName evidence="2">Uncharacterized protein</fullName>
    </submittedName>
</protein>
<keyword evidence="3" id="KW-1185">Reference proteome</keyword>
<dbReference type="Proteomes" id="UP000664859">
    <property type="component" value="Unassembled WGS sequence"/>
</dbReference>
<reference evidence="2" key="1">
    <citation type="submission" date="2021-02" db="EMBL/GenBank/DDBJ databases">
        <title>First Annotated Genome of the Yellow-green Alga Tribonema minus.</title>
        <authorList>
            <person name="Mahan K.M."/>
        </authorList>
    </citation>
    <scope>NUCLEOTIDE SEQUENCE</scope>
    <source>
        <strain evidence="2">UTEX B ZZ1240</strain>
    </source>
</reference>